<organism evidence="4 5">
    <name type="scientific">Streptomyces halstedii</name>
    <dbReference type="NCBI Taxonomy" id="1944"/>
    <lineage>
        <taxon>Bacteria</taxon>
        <taxon>Bacillati</taxon>
        <taxon>Actinomycetota</taxon>
        <taxon>Actinomycetes</taxon>
        <taxon>Kitasatosporales</taxon>
        <taxon>Streptomycetaceae</taxon>
        <taxon>Streptomyces</taxon>
    </lineage>
</organism>
<protein>
    <recommendedName>
        <fullName evidence="6">DUF3592 domain-containing protein</fullName>
    </recommendedName>
</protein>
<feature type="transmembrane region" description="Helical" evidence="2">
    <location>
        <begin position="201"/>
        <end position="222"/>
    </location>
</feature>
<name>A0ABS6TMT9_STRHA</name>
<comment type="caution">
    <text evidence="4">The sequence shown here is derived from an EMBL/GenBank/DDBJ whole genome shotgun (WGS) entry which is preliminary data.</text>
</comment>
<dbReference type="EMBL" id="JAHUVW010000001">
    <property type="protein sequence ID" value="MBV7669590.1"/>
    <property type="molecule type" value="Genomic_DNA"/>
</dbReference>
<keyword evidence="2" id="KW-0472">Membrane</keyword>
<feature type="compositionally biased region" description="Low complexity" evidence="1">
    <location>
        <begin position="167"/>
        <end position="181"/>
    </location>
</feature>
<keyword evidence="2" id="KW-0812">Transmembrane</keyword>
<feature type="chain" id="PRO_5046977146" description="DUF3592 domain-containing protein" evidence="3">
    <location>
        <begin position="24"/>
        <end position="582"/>
    </location>
</feature>
<gene>
    <name evidence="4" type="ORF">STHAL_08845</name>
</gene>
<feature type="region of interest" description="Disordered" evidence="1">
    <location>
        <begin position="151"/>
        <end position="195"/>
    </location>
</feature>
<feature type="transmembrane region" description="Helical" evidence="2">
    <location>
        <begin position="29"/>
        <end position="48"/>
    </location>
</feature>
<feature type="transmembrane region" description="Helical" evidence="2">
    <location>
        <begin position="306"/>
        <end position="326"/>
    </location>
</feature>
<dbReference type="RefSeq" id="WP_228867951.1">
    <property type="nucleotide sequence ID" value="NZ_JAHUVW010000001.1"/>
</dbReference>
<evidence type="ECO:0000313" key="5">
    <source>
        <dbReference type="Proteomes" id="UP000735541"/>
    </source>
</evidence>
<accession>A0ABS6TMT9</accession>
<evidence type="ECO:0000256" key="1">
    <source>
        <dbReference type="SAM" id="MobiDB-lite"/>
    </source>
</evidence>
<evidence type="ECO:0000256" key="3">
    <source>
        <dbReference type="SAM" id="SignalP"/>
    </source>
</evidence>
<keyword evidence="3" id="KW-0732">Signal</keyword>
<proteinExistence type="predicted"/>
<evidence type="ECO:0000313" key="4">
    <source>
        <dbReference type="EMBL" id="MBV7669590.1"/>
    </source>
</evidence>
<evidence type="ECO:0008006" key="6">
    <source>
        <dbReference type="Google" id="ProtNLM"/>
    </source>
</evidence>
<feature type="signal peptide" evidence="3">
    <location>
        <begin position="1"/>
        <end position="23"/>
    </location>
</feature>
<dbReference type="Proteomes" id="UP000735541">
    <property type="component" value="Unassembled WGS sequence"/>
</dbReference>
<keyword evidence="2" id="KW-1133">Transmembrane helix</keyword>
<reference evidence="4 5" key="1">
    <citation type="submission" date="2021-07" db="EMBL/GenBank/DDBJ databases">
        <title>Sequencing Streptomyces halstedii LGO-A4 genome an citrus endophytic actinomycete.</title>
        <authorList>
            <person name="Samborskyy M."/>
            <person name="Scott N."/>
            <person name="Deglau R."/>
            <person name="Dickens S."/>
            <person name="Oliveira L.G."/>
        </authorList>
    </citation>
    <scope>NUCLEOTIDE SEQUENCE [LARGE SCALE GENOMIC DNA]</scope>
    <source>
        <strain evidence="4 5">LGO-A4</strain>
    </source>
</reference>
<feature type="transmembrane region" description="Helical" evidence="2">
    <location>
        <begin position="436"/>
        <end position="455"/>
    </location>
</feature>
<keyword evidence="5" id="KW-1185">Reference proteome</keyword>
<sequence length="582" mass="61929">MNAGLALLAAALTVVVASASASAEELAAVLGPWCFSLGAGALGLGLWLRGRVRRMRRVLGSRPWTAHASVAVQRGGSGAAVVLAGGPRGDELLVLAPLTTQWRYHLLTDTAGVLWWCGDPRSGGVLAPPGGEELIRARPLGARRARRTLDLPQVRTLSHRPPPRQPHAPAAGPGPAADRPGSLWLTVPPEKPPRRRRWRPGLTWLALLVAGLAGVVLATVWAEQSESDPRIDLTVLSERSDGRCVVRWNDPFDHEKRTGPYRCDPDRDPLLDDWETGFVVSYGPWKGDLYNADLEGTSAFTVMDTVGVGGLLCALVGLVGGAVHLIRRRGRAAAGPLPAPAYAGVDPLSGRPWPGGPAAPPLTYAVCADAATRQAALRGSDAPPGRPGAGVRTGPWWRVPVLLEATGLTRALYPLAYLVGIGTLTLVRPGTVSGPMQVLAVVFGALGLYSLLRILREGVPLARQLTRQADGPVAETPRYVLLEEPSGTGAAPVLLLFAADADDSAPPRALLRLLAPGPRKRPWAGLPSPVGTAELRGRREEPFWAVPWIDGRPHWPADAYEELDPADPETARYLEELVPVRL</sequence>
<evidence type="ECO:0000256" key="2">
    <source>
        <dbReference type="SAM" id="Phobius"/>
    </source>
</evidence>